<feature type="domain" description="Major facilitator superfamily associated" evidence="8">
    <location>
        <begin position="624"/>
        <end position="793"/>
    </location>
</feature>
<feature type="compositionally biased region" description="Gly residues" evidence="6">
    <location>
        <begin position="1019"/>
        <end position="1031"/>
    </location>
</feature>
<feature type="transmembrane region" description="Helical" evidence="7">
    <location>
        <begin position="99"/>
        <end position="127"/>
    </location>
</feature>
<feature type="compositionally biased region" description="Low complexity" evidence="6">
    <location>
        <begin position="1128"/>
        <end position="1147"/>
    </location>
</feature>
<feature type="compositionally biased region" description="Gly residues" evidence="6">
    <location>
        <begin position="187"/>
        <end position="201"/>
    </location>
</feature>
<keyword evidence="3 7" id="KW-0812">Transmembrane</keyword>
<feature type="domain" description="Major facilitator superfamily associated" evidence="8">
    <location>
        <begin position="12"/>
        <end position="166"/>
    </location>
</feature>
<keyword evidence="10" id="KW-1185">Reference proteome</keyword>
<feature type="transmembrane region" description="Helical" evidence="7">
    <location>
        <begin position="163"/>
        <end position="181"/>
    </location>
</feature>
<evidence type="ECO:0000259" key="8">
    <source>
        <dbReference type="Pfam" id="PF12832"/>
    </source>
</evidence>
<evidence type="ECO:0000256" key="2">
    <source>
        <dbReference type="ARBA" id="ARBA00005241"/>
    </source>
</evidence>
<evidence type="ECO:0000256" key="7">
    <source>
        <dbReference type="SAM" id="Phobius"/>
    </source>
</evidence>
<evidence type="ECO:0000313" key="10">
    <source>
        <dbReference type="Proteomes" id="UP000006906"/>
    </source>
</evidence>
<evidence type="ECO:0000256" key="3">
    <source>
        <dbReference type="ARBA" id="ARBA00022692"/>
    </source>
</evidence>
<evidence type="ECO:0000256" key="6">
    <source>
        <dbReference type="SAM" id="MobiDB-lite"/>
    </source>
</evidence>
<feature type="compositionally biased region" description="Polar residues" evidence="6">
    <location>
        <begin position="581"/>
        <end position="598"/>
    </location>
</feature>
<dbReference type="OMA" id="WISAPCG"/>
<feature type="transmembrane region" description="Helical" evidence="7">
    <location>
        <begin position="12"/>
        <end position="30"/>
    </location>
</feature>
<dbReference type="GO" id="GO:0016020">
    <property type="term" value="C:membrane"/>
    <property type="evidence" value="ECO:0000318"/>
    <property type="project" value="GO_Central"/>
</dbReference>
<sequence>MARQLNEMLLAKGWYLFSAGGAVFLLPYLYPFISSKGVSDPQIGLLAAVRPWLAAVAAMTGPALADKFKCHRSMMVGTFAASILLRASIYYAAEARYLLLFTVVIVSEYVAAPPGVLADAAVVALCSRQQGAASYGRQRLWGSIGWGGLSFAAGVLLDSFGYGAGFLVYLVLSAPCIYILARFSCGGGSSSSGGKGRGGSSNGRQGRKVASCMHGGGAGEGSAGLDARGEECLHTEEALLPHAHEPFPFIRALVRTISGVPPTPSPPGPLPHRRRPPTPRLQGASRNQGDGDGSHASRHYYQQPVGLTSAPPPPPPALPPPVLMHLSTPFGYEEAQHPHGVSAAISIAAVEAATTIPAASDGSCQAGSQQRYSIMKLSSSVEAWIQRSEIWIRQREREREAAAAAPTTTTVAAAAVAEGVSSSAAAATMAVRAGAFLGSPGVSRHSAAAAAHGATAAALTAASDEEEQAGLLGPSSTVVPAAASTQTAATPPAVHVVANIFGPACVGRSAAAGADGHASISPAASYHVHAVSSSASAAAIPPLSSTQVENSDCGVLLAGKLQPQQLAPSDTLESIPLGSPATATGNPDTAGGCSSKQPQCGMDKCPPSGGSGGGADGGGGFLQRAGRLLSDGAVWLFLAKVFLLGFGTGTIGTWLFIYVSSLGASHALQGLMLTMNCVAEVPVFYFQEAVTRRFPAGAILHVATGSLVLRLAAYAALPALPSPWFVLPVELMQGLTFALSWGTCCVHCKRIAPESLQATMQGLWQAVFNGLASGAGGLAGAVLHDRLGGRSMFATTAGLIFGGWLLLAAAEGLAALVAARRRRRAGSNPSDECVHLMNEEESGSSGRGGSGGFGGHAGEGAQQQCLQVVVAAPAAVVVDNEKRALLAGGGEDPSVAHPPSSAAPTPSGARRGHGLLAARSLMGKAAFAGVSHVLRLALAGAWRHGFHTASAAAASAAAAAVSGAAPGSKPSPQGATSCGNTTRSSNPGPPSYDDVAADMTRGGMLYSLFVRRRTASIGGGNPGISGGGAGSGVSSPKQSLLSQRRGGRGEHSNGGGSGGGDGSRRGMHSRGGSAVALASEALLATSDGVLITGLESASSDVAFDGGRDQGRPELMGAAACNEAAAPAMGASTSGASGSSGGSSDSGSSGSGSGMLDALGQAAAAASPPVLPASLATAWL</sequence>
<dbReference type="KEGG" id="cre:CHLRE_02g118350v5"/>
<dbReference type="RefSeq" id="XP_042927646.1">
    <property type="nucleotide sequence ID" value="XM_043060012.1"/>
</dbReference>
<evidence type="ECO:0000256" key="1">
    <source>
        <dbReference type="ARBA" id="ARBA00004141"/>
    </source>
</evidence>
<dbReference type="InterPro" id="IPR051717">
    <property type="entry name" value="MFS_MFSD6"/>
</dbReference>
<feature type="compositionally biased region" description="Pro residues" evidence="6">
    <location>
        <begin position="261"/>
        <end position="270"/>
    </location>
</feature>
<feature type="region of interest" description="Disordered" evidence="6">
    <location>
        <begin position="258"/>
        <end position="298"/>
    </location>
</feature>
<feature type="transmembrane region" description="Helical" evidence="7">
    <location>
        <begin position="698"/>
        <end position="717"/>
    </location>
</feature>
<dbReference type="InParanoid" id="A0A2K3E3J3"/>
<reference evidence="9 10" key="1">
    <citation type="journal article" date="2007" name="Science">
        <title>The Chlamydomonas genome reveals the evolution of key animal and plant functions.</title>
        <authorList>
            <person name="Merchant S.S."/>
            <person name="Prochnik S.E."/>
            <person name="Vallon O."/>
            <person name="Harris E.H."/>
            <person name="Karpowicz S.J."/>
            <person name="Witman G.B."/>
            <person name="Terry A."/>
            <person name="Salamov A."/>
            <person name="Fritz-Laylin L.K."/>
            <person name="Marechal-Drouard L."/>
            <person name="Marshall W.F."/>
            <person name="Qu L.H."/>
            <person name="Nelson D.R."/>
            <person name="Sanderfoot A.A."/>
            <person name="Spalding M.H."/>
            <person name="Kapitonov V.V."/>
            <person name="Ren Q."/>
            <person name="Ferris P."/>
            <person name="Lindquist E."/>
            <person name="Shapiro H."/>
            <person name="Lucas S.M."/>
            <person name="Grimwood J."/>
            <person name="Schmutz J."/>
            <person name="Cardol P."/>
            <person name="Cerutti H."/>
            <person name="Chanfreau G."/>
            <person name="Chen C.L."/>
            <person name="Cognat V."/>
            <person name="Croft M.T."/>
            <person name="Dent R."/>
            <person name="Dutcher S."/>
            <person name="Fernandez E."/>
            <person name="Fukuzawa H."/>
            <person name="Gonzalez-Ballester D."/>
            <person name="Gonzalez-Halphen D."/>
            <person name="Hallmann A."/>
            <person name="Hanikenne M."/>
            <person name="Hippler M."/>
            <person name="Inwood W."/>
            <person name="Jabbari K."/>
            <person name="Kalanon M."/>
            <person name="Kuras R."/>
            <person name="Lefebvre P.A."/>
            <person name="Lemaire S.D."/>
            <person name="Lobanov A.V."/>
            <person name="Lohr M."/>
            <person name="Manuell A."/>
            <person name="Meier I."/>
            <person name="Mets L."/>
            <person name="Mittag M."/>
            <person name="Mittelmeier T."/>
            <person name="Moroney J.V."/>
            <person name="Moseley J."/>
            <person name="Napoli C."/>
            <person name="Nedelcu A.M."/>
            <person name="Niyogi K."/>
            <person name="Novoselov S.V."/>
            <person name="Paulsen I.T."/>
            <person name="Pazour G."/>
            <person name="Purton S."/>
            <person name="Ral J.P."/>
            <person name="Riano-Pachon D.M."/>
            <person name="Riekhof W."/>
            <person name="Rymarquis L."/>
            <person name="Schroda M."/>
            <person name="Stern D."/>
            <person name="Umen J."/>
            <person name="Willows R."/>
            <person name="Wilson N."/>
            <person name="Zimmer S.L."/>
            <person name="Allmer J."/>
            <person name="Balk J."/>
            <person name="Bisova K."/>
            <person name="Chen C.J."/>
            <person name="Elias M."/>
            <person name="Gendler K."/>
            <person name="Hauser C."/>
            <person name="Lamb M.R."/>
            <person name="Ledford H."/>
            <person name="Long J.C."/>
            <person name="Minagawa J."/>
            <person name="Page M.D."/>
            <person name="Pan J."/>
            <person name="Pootakham W."/>
            <person name="Roje S."/>
            <person name="Rose A."/>
            <person name="Stahlberg E."/>
            <person name="Terauchi A.M."/>
            <person name="Yang P."/>
            <person name="Ball S."/>
            <person name="Bowler C."/>
            <person name="Dieckmann C.L."/>
            <person name="Gladyshev V.N."/>
            <person name="Green P."/>
            <person name="Jorgensen R."/>
            <person name="Mayfield S."/>
            <person name="Mueller-Roeber B."/>
            <person name="Rajamani S."/>
            <person name="Sayre R.T."/>
            <person name="Brokstein P."/>
            <person name="Dubchak I."/>
            <person name="Goodstein D."/>
            <person name="Hornick L."/>
            <person name="Huang Y.W."/>
            <person name="Jhaveri J."/>
            <person name="Luo Y."/>
            <person name="Martinez D."/>
            <person name="Ngau W.C."/>
            <person name="Otillar B."/>
            <person name="Poliakov A."/>
            <person name="Porter A."/>
            <person name="Szajkowski L."/>
            <person name="Werner G."/>
            <person name="Zhou K."/>
            <person name="Grigoriev I.V."/>
            <person name="Rokhsar D.S."/>
            <person name="Grossman A.R."/>
        </authorList>
    </citation>
    <scope>NUCLEOTIDE SEQUENCE [LARGE SCALE GENOMIC DNA]</scope>
    <source>
        <strain evidence="10">CC-503</strain>
    </source>
</reference>
<evidence type="ECO:0000256" key="4">
    <source>
        <dbReference type="ARBA" id="ARBA00022989"/>
    </source>
</evidence>
<dbReference type="Proteomes" id="UP000006906">
    <property type="component" value="Chromosome 2"/>
</dbReference>
<feature type="transmembrane region" description="Helical" evidence="7">
    <location>
        <begin position="633"/>
        <end position="660"/>
    </location>
</feature>
<feature type="compositionally biased region" description="Polar residues" evidence="6">
    <location>
        <begin position="976"/>
        <end position="986"/>
    </location>
</feature>
<dbReference type="SUPFAM" id="SSF103473">
    <property type="entry name" value="MFS general substrate transporter"/>
    <property type="match status" value="2"/>
</dbReference>
<name>A0A2K3E3J3_CHLRE</name>
<feature type="region of interest" description="Disordered" evidence="6">
    <location>
        <begin position="827"/>
        <end position="856"/>
    </location>
</feature>
<organism evidence="9 10">
    <name type="scientific">Chlamydomonas reinhardtii</name>
    <name type="common">Chlamydomonas smithii</name>
    <dbReference type="NCBI Taxonomy" id="3055"/>
    <lineage>
        <taxon>Eukaryota</taxon>
        <taxon>Viridiplantae</taxon>
        <taxon>Chlorophyta</taxon>
        <taxon>core chlorophytes</taxon>
        <taxon>Chlorophyceae</taxon>
        <taxon>CS clade</taxon>
        <taxon>Chlamydomonadales</taxon>
        <taxon>Chlamydomonadaceae</taxon>
        <taxon>Chlamydomonas</taxon>
    </lineage>
</organism>
<feature type="transmembrane region" description="Helical" evidence="7">
    <location>
        <begin position="42"/>
        <end position="64"/>
    </location>
</feature>
<protein>
    <recommendedName>
        <fullName evidence="8">Major facilitator superfamily associated domain-containing protein</fullName>
    </recommendedName>
</protein>
<dbReference type="Gramene" id="PNW87333">
    <property type="protein sequence ID" value="PNW87333"/>
    <property type="gene ID" value="CHLRE_02g118350v5"/>
</dbReference>
<dbReference type="AlphaFoldDB" id="A0A2K3E3J3"/>
<evidence type="ECO:0000313" key="9">
    <source>
        <dbReference type="EMBL" id="PNW87333.1"/>
    </source>
</evidence>
<feature type="region of interest" description="Disordered" evidence="6">
    <location>
        <begin position="187"/>
        <end position="224"/>
    </location>
</feature>
<feature type="region of interest" description="Disordered" evidence="6">
    <location>
        <begin position="1128"/>
        <end position="1153"/>
    </location>
</feature>
<feature type="region of interest" description="Disordered" evidence="6">
    <location>
        <begin position="1019"/>
        <end position="1072"/>
    </location>
</feature>
<dbReference type="InterPro" id="IPR036259">
    <property type="entry name" value="MFS_trans_sf"/>
</dbReference>
<dbReference type="Pfam" id="PF12832">
    <property type="entry name" value="MFS_1_like"/>
    <property type="match status" value="2"/>
</dbReference>
<feature type="transmembrane region" description="Helical" evidence="7">
    <location>
        <begin position="763"/>
        <end position="784"/>
    </location>
</feature>
<keyword evidence="4 7" id="KW-1133">Transmembrane helix</keyword>
<proteinExistence type="inferred from homology"/>
<feature type="region of interest" description="Disordered" evidence="6">
    <location>
        <begin position="568"/>
        <end position="598"/>
    </location>
</feature>
<dbReference type="PANTHER" id="PTHR16172:SF41">
    <property type="entry name" value="MAJOR FACILITATOR SUPERFAMILY DOMAIN-CONTAINING PROTEIN 6-LIKE"/>
    <property type="match status" value="1"/>
</dbReference>
<dbReference type="PANTHER" id="PTHR16172">
    <property type="entry name" value="MAJOR FACILITATOR SUPERFAMILY DOMAIN-CONTAINING PROTEIN 6-LIKE"/>
    <property type="match status" value="1"/>
</dbReference>
<gene>
    <name evidence="9" type="ORF">CHLRE_02g118350v5</name>
</gene>
<feature type="region of interest" description="Disordered" evidence="6">
    <location>
        <begin position="963"/>
        <end position="996"/>
    </location>
</feature>
<feature type="transmembrane region" description="Helical" evidence="7">
    <location>
        <begin position="796"/>
        <end position="819"/>
    </location>
</feature>
<feature type="transmembrane region" description="Helical" evidence="7">
    <location>
        <begin position="666"/>
        <end position="686"/>
    </location>
</feature>
<dbReference type="EMBL" id="CM008963">
    <property type="protein sequence ID" value="PNW87333.1"/>
    <property type="molecule type" value="Genomic_DNA"/>
</dbReference>
<feature type="region of interest" description="Disordered" evidence="6">
    <location>
        <begin position="888"/>
        <end position="911"/>
    </location>
</feature>
<keyword evidence="5 7" id="KW-0472">Membrane</keyword>
<dbReference type="OrthoDB" id="548603at2759"/>
<dbReference type="GeneID" id="66052505"/>
<feature type="compositionally biased region" description="Low complexity" evidence="6">
    <location>
        <begin position="963"/>
        <end position="975"/>
    </location>
</feature>
<accession>A0A2K3E3J3</accession>
<feature type="compositionally biased region" description="Low complexity" evidence="6">
    <location>
        <begin position="893"/>
        <end position="909"/>
    </location>
</feature>
<comment type="similarity">
    <text evidence="2">Belongs to the major facilitator superfamily. MFSD6 family.</text>
</comment>
<feature type="compositionally biased region" description="Gly residues" evidence="6">
    <location>
        <begin position="845"/>
        <end position="856"/>
    </location>
</feature>
<dbReference type="Gene3D" id="1.20.1250.20">
    <property type="entry name" value="MFS general substrate transporter like domains"/>
    <property type="match status" value="2"/>
</dbReference>
<dbReference type="InterPro" id="IPR024989">
    <property type="entry name" value="MFS_assoc_dom"/>
</dbReference>
<comment type="subcellular location">
    <subcellularLocation>
        <location evidence="1">Membrane</location>
        <topology evidence="1">Multi-pass membrane protein</topology>
    </subcellularLocation>
</comment>
<feature type="compositionally biased region" description="Gly residues" evidence="6">
    <location>
        <begin position="1052"/>
        <end position="1061"/>
    </location>
</feature>
<evidence type="ECO:0000256" key="5">
    <source>
        <dbReference type="ARBA" id="ARBA00023136"/>
    </source>
</evidence>